<evidence type="ECO:0000256" key="4">
    <source>
        <dbReference type="ARBA" id="ARBA00022777"/>
    </source>
</evidence>
<keyword evidence="2" id="KW-0808">Transferase</keyword>
<dbReference type="EMBL" id="JAACJN010000013">
    <property type="protein sequence ID" value="KAF5390877.1"/>
    <property type="molecule type" value="Genomic_DNA"/>
</dbReference>
<dbReference type="OrthoDB" id="301415at2759"/>
<dbReference type="PANTHER" id="PTHR45992:SF2">
    <property type="entry name" value="EUKARYOTIC ELONGATION FACTOR 2 KINASE"/>
    <property type="match status" value="1"/>
</dbReference>
<dbReference type="GO" id="GO:0031037">
    <property type="term" value="P:myosin II filament disassembly"/>
    <property type="evidence" value="ECO:0007669"/>
    <property type="project" value="TreeGrafter"/>
</dbReference>
<dbReference type="Gene3D" id="3.20.200.10">
    <property type="entry name" value="MHCK/EF2 kinase"/>
    <property type="match status" value="1"/>
</dbReference>
<evidence type="ECO:0000256" key="1">
    <source>
        <dbReference type="ARBA" id="ARBA00022527"/>
    </source>
</evidence>
<sequence length="380" mass="41964">MAFCPGCSSQFSKLPAGTHCAKCQKLSSKTLAPVEREALENEPQCQSCGSHFKFLKGSLCGPCNVDANGEAASAIVDRANAWSKSASEHRLNQPSSKQNQNLLKAQELKNKKSALAKLSKAQKITIEVTVQFLSFFDNKQNKIKNDMPAHVEVYAGTQLVAHVLNELRITVENIFRKSLYATKLLSAETNANFSNERVDFNVMNARTAYVLAGSEVMTRASGTLEDLLLELHLHMHVPAGPLPVEDNSQEDTRSLLYDTFLVVPLLPSGAFYQERKFSGNAEPGQNEQDFIGCVVDTFAHHVVDESNGDYMLADIQGLISSDKSSILLFDPQAHTKAGGLGAWDSGTEEIKKFCKEHKCNIYCNKLHLRDLSKPFPSRPW</sequence>
<evidence type="ECO:0000313" key="7">
    <source>
        <dbReference type="EMBL" id="KAF5390877.1"/>
    </source>
</evidence>
<keyword evidence="8" id="KW-1185">Reference proteome</keyword>
<protein>
    <recommendedName>
        <fullName evidence="6">Alpha-type protein kinase domain-containing protein</fullName>
    </recommendedName>
</protein>
<evidence type="ECO:0000256" key="2">
    <source>
        <dbReference type="ARBA" id="ARBA00022679"/>
    </source>
</evidence>
<dbReference type="Pfam" id="PF02816">
    <property type="entry name" value="Alpha_kinase"/>
    <property type="match status" value="1"/>
</dbReference>
<dbReference type="InterPro" id="IPR011009">
    <property type="entry name" value="Kinase-like_dom_sf"/>
</dbReference>
<dbReference type="GO" id="GO:0005524">
    <property type="term" value="F:ATP binding"/>
    <property type="evidence" value="ECO:0007669"/>
    <property type="project" value="UniProtKB-KW"/>
</dbReference>
<gene>
    <name evidence="7" type="ORF">D9757_004416</name>
</gene>
<evidence type="ECO:0000256" key="5">
    <source>
        <dbReference type="ARBA" id="ARBA00022840"/>
    </source>
</evidence>
<evidence type="ECO:0000313" key="8">
    <source>
        <dbReference type="Proteomes" id="UP000518752"/>
    </source>
</evidence>
<dbReference type="GO" id="GO:1903013">
    <property type="term" value="P:response to differentiation-inducing factor 1"/>
    <property type="evidence" value="ECO:0007669"/>
    <property type="project" value="TreeGrafter"/>
</dbReference>
<reference evidence="7 8" key="1">
    <citation type="journal article" date="2020" name="ISME J.">
        <title>Uncovering the hidden diversity of litter-decomposition mechanisms in mushroom-forming fungi.</title>
        <authorList>
            <person name="Floudas D."/>
            <person name="Bentzer J."/>
            <person name="Ahren D."/>
            <person name="Johansson T."/>
            <person name="Persson P."/>
            <person name="Tunlid A."/>
        </authorList>
    </citation>
    <scope>NUCLEOTIDE SEQUENCE [LARGE SCALE GENOMIC DNA]</scope>
    <source>
        <strain evidence="7 8">CBS 406.79</strain>
    </source>
</reference>
<evidence type="ECO:0000256" key="3">
    <source>
        <dbReference type="ARBA" id="ARBA00022741"/>
    </source>
</evidence>
<name>A0A8H5MED1_9AGAR</name>
<keyword evidence="5" id="KW-0067">ATP-binding</keyword>
<dbReference type="GO" id="GO:0004674">
    <property type="term" value="F:protein serine/threonine kinase activity"/>
    <property type="evidence" value="ECO:0007669"/>
    <property type="project" value="UniProtKB-KW"/>
</dbReference>
<dbReference type="InterPro" id="IPR004166">
    <property type="entry name" value="a-kinase_dom"/>
</dbReference>
<accession>A0A8H5MED1</accession>
<dbReference type="InterPro" id="IPR051852">
    <property type="entry name" value="Alpha-type_PK"/>
</dbReference>
<keyword evidence="1" id="KW-0723">Serine/threonine-protein kinase</keyword>
<keyword evidence="3" id="KW-0547">Nucleotide-binding</keyword>
<keyword evidence="4" id="KW-0418">Kinase</keyword>
<dbReference type="Proteomes" id="UP000518752">
    <property type="component" value="Unassembled WGS sequence"/>
</dbReference>
<dbReference type="CDD" id="cd04515">
    <property type="entry name" value="Alpha_kinase"/>
    <property type="match status" value="1"/>
</dbReference>
<comment type="caution">
    <text evidence="7">The sequence shown here is derived from an EMBL/GenBank/DDBJ whole genome shotgun (WGS) entry which is preliminary data.</text>
</comment>
<evidence type="ECO:0000259" key="6">
    <source>
        <dbReference type="PROSITE" id="PS51158"/>
    </source>
</evidence>
<dbReference type="PANTHER" id="PTHR45992">
    <property type="entry name" value="EUKARYOTIC ELONGATION FACTOR 2 KINASE-RELATED"/>
    <property type="match status" value="1"/>
</dbReference>
<dbReference type="SUPFAM" id="SSF56112">
    <property type="entry name" value="Protein kinase-like (PK-like)"/>
    <property type="match status" value="1"/>
</dbReference>
<dbReference type="AlphaFoldDB" id="A0A8H5MED1"/>
<feature type="domain" description="Alpha-type protein kinase" evidence="6">
    <location>
        <begin position="74"/>
        <end position="371"/>
    </location>
</feature>
<proteinExistence type="predicted"/>
<organism evidence="7 8">
    <name type="scientific">Collybiopsis confluens</name>
    <dbReference type="NCBI Taxonomy" id="2823264"/>
    <lineage>
        <taxon>Eukaryota</taxon>
        <taxon>Fungi</taxon>
        <taxon>Dikarya</taxon>
        <taxon>Basidiomycota</taxon>
        <taxon>Agaricomycotina</taxon>
        <taxon>Agaricomycetes</taxon>
        <taxon>Agaricomycetidae</taxon>
        <taxon>Agaricales</taxon>
        <taxon>Marasmiineae</taxon>
        <taxon>Omphalotaceae</taxon>
        <taxon>Collybiopsis</taxon>
    </lineage>
</organism>
<dbReference type="PROSITE" id="PS51158">
    <property type="entry name" value="ALPHA_KINASE"/>
    <property type="match status" value="1"/>
</dbReference>